<accession>A0A1D9GR04</accession>
<evidence type="ECO:0000313" key="1">
    <source>
        <dbReference type="EMBL" id="AOY90058.1"/>
    </source>
</evidence>
<organism evidence="1 2">
    <name type="scientific">Marinobacter salinus</name>
    <dbReference type="NCBI Taxonomy" id="1874317"/>
    <lineage>
        <taxon>Bacteria</taxon>
        <taxon>Pseudomonadati</taxon>
        <taxon>Pseudomonadota</taxon>
        <taxon>Gammaproteobacteria</taxon>
        <taxon>Pseudomonadales</taxon>
        <taxon>Marinobacteraceae</taxon>
        <taxon>Marinobacter</taxon>
    </lineage>
</organism>
<dbReference type="Proteomes" id="UP000177445">
    <property type="component" value="Chromosome"/>
</dbReference>
<proteinExistence type="predicted"/>
<dbReference type="KEGG" id="msq:BKP64_18885"/>
<sequence length="64" mass="7080">MWFGPAAGSFGIAGTGPIFWFWPLVICGWQQVPTQPESPEMIGYLYCADCGIAYPFRNITFASN</sequence>
<keyword evidence="2" id="KW-1185">Reference proteome</keyword>
<dbReference type="AlphaFoldDB" id="A0A1D9GR04"/>
<evidence type="ECO:0000313" key="2">
    <source>
        <dbReference type="Proteomes" id="UP000177445"/>
    </source>
</evidence>
<reference evidence="1 2" key="1">
    <citation type="submission" date="2016-10" db="EMBL/GenBank/DDBJ databases">
        <title>Marinobacter salinus sp. nov., a moderately halophilic bacterium isolated from a tidal flat environment.</title>
        <authorList>
            <person name="Park S.-J."/>
        </authorList>
    </citation>
    <scope>NUCLEOTIDE SEQUENCE [LARGE SCALE GENOMIC DNA]</scope>
    <source>
        <strain evidence="1 2">Hb8</strain>
    </source>
</reference>
<dbReference type="STRING" id="1874317.BKP64_18885"/>
<name>A0A1D9GR04_9GAMM</name>
<gene>
    <name evidence="1" type="ORF">BKP64_18885</name>
</gene>
<protein>
    <submittedName>
        <fullName evidence="1">Uncharacterized protein</fullName>
    </submittedName>
</protein>
<dbReference type="EMBL" id="CP017715">
    <property type="protein sequence ID" value="AOY90058.1"/>
    <property type="molecule type" value="Genomic_DNA"/>
</dbReference>